<accession>A0A0V0YI98</accession>
<protein>
    <submittedName>
        <fullName evidence="2">Xenotropic and polytropic retrovirus receptor 1-like protein</fullName>
    </submittedName>
</protein>
<dbReference type="GO" id="GO:0005886">
    <property type="term" value="C:plasma membrane"/>
    <property type="evidence" value="ECO:0007669"/>
    <property type="project" value="TreeGrafter"/>
</dbReference>
<proteinExistence type="predicted"/>
<reference evidence="2 3" key="1">
    <citation type="submission" date="2015-01" db="EMBL/GenBank/DDBJ databases">
        <title>Evolution of Trichinella species and genotypes.</title>
        <authorList>
            <person name="Korhonen P.K."/>
            <person name="Edoardo P."/>
            <person name="Giuseppe L.R."/>
            <person name="Gasser R.B."/>
        </authorList>
    </citation>
    <scope>NUCLEOTIDE SEQUENCE [LARGE SCALE GENOMIC DNA]</scope>
    <source>
        <strain evidence="2">ISS141</strain>
    </source>
</reference>
<dbReference type="PANTHER" id="PTHR10783:SF103">
    <property type="entry name" value="SOLUTE CARRIER FAMILY 53 MEMBER 1"/>
    <property type="match status" value="1"/>
</dbReference>
<dbReference type="InterPro" id="IPR004331">
    <property type="entry name" value="SPX_dom"/>
</dbReference>
<sequence length="143" mass="17226">MKFAEHLSTHLTPEWRKQYIQYELLKAMLYEMVESAPAAETSAHSRERYLHRRDEEFFELCLEELKKIDLFFNRKMAEARERHRELTFELEHLQTLRPEREGQGFKAGAKKLLFRPSLAKLVAIQRGQDDHDHDVRTMKQLRE</sequence>
<dbReference type="PROSITE" id="PS51382">
    <property type="entry name" value="SPX"/>
    <property type="match status" value="1"/>
</dbReference>
<dbReference type="GO" id="GO:0016036">
    <property type="term" value="P:cellular response to phosphate starvation"/>
    <property type="evidence" value="ECO:0007669"/>
    <property type="project" value="TreeGrafter"/>
</dbReference>
<organism evidence="2 3">
    <name type="scientific">Trichinella pseudospiralis</name>
    <name type="common">Parasitic roundworm</name>
    <dbReference type="NCBI Taxonomy" id="6337"/>
    <lineage>
        <taxon>Eukaryota</taxon>
        <taxon>Metazoa</taxon>
        <taxon>Ecdysozoa</taxon>
        <taxon>Nematoda</taxon>
        <taxon>Enoplea</taxon>
        <taxon>Dorylaimia</taxon>
        <taxon>Trichinellida</taxon>
        <taxon>Trichinellidae</taxon>
        <taxon>Trichinella</taxon>
    </lineage>
</organism>
<comment type="caution">
    <text evidence="2">The sequence shown here is derived from an EMBL/GenBank/DDBJ whole genome shotgun (WGS) entry which is preliminary data.</text>
</comment>
<evidence type="ECO:0000313" key="3">
    <source>
        <dbReference type="Proteomes" id="UP000054815"/>
    </source>
</evidence>
<dbReference type="AlphaFoldDB" id="A0A0V0YI98"/>
<dbReference type="GO" id="GO:0000822">
    <property type="term" value="F:inositol hexakisphosphate binding"/>
    <property type="evidence" value="ECO:0007669"/>
    <property type="project" value="TreeGrafter"/>
</dbReference>
<name>A0A0V0YI98_TRIPS</name>
<dbReference type="GO" id="GO:0005794">
    <property type="term" value="C:Golgi apparatus"/>
    <property type="evidence" value="ECO:0007669"/>
    <property type="project" value="TreeGrafter"/>
</dbReference>
<feature type="domain" description="SPX" evidence="1">
    <location>
        <begin position="1"/>
        <end position="143"/>
    </location>
</feature>
<evidence type="ECO:0000259" key="1">
    <source>
        <dbReference type="PROSITE" id="PS51382"/>
    </source>
</evidence>
<dbReference type="Proteomes" id="UP000054815">
    <property type="component" value="Unassembled WGS sequence"/>
</dbReference>
<evidence type="ECO:0000313" key="2">
    <source>
        <dbReference type="EMBL" id="KRY00078.1"/>
    </source>
</evidence>
<dbReference type="GO" id="GO:0006817">
    <property type="term" value="P:phosphate ion transport"/>
    <property type="evidence" value="ECO:0007669"/>
    <property type="project" value="TreeGrafter"/>
</dbReference>
<feature type="non-terminal residue" evidence="2">
    <location>
        <position position="143"/>
    </location>
</feature>
<dbReference type="STRING" id="6337.A0A0V0YI98"/>
<gene>
    <name evidence="2" type="primary">XPR1</name>
    <name evidence="2" type="ORF">T4E_11126</name>
</gene>
<keyword evidence="2" id="KW-0675">Receptor</keyword>
<dbReference type="EMBL" id="JYDU01000010">
    <property type="protein sequence ID" value="KRY00078.1"/>
    <property type="molecule type" value="Genomic_DNA"/>
</dbReference>
<dbReference type="PANTHER" id="PTHR10783">
    <property type="entry name" value="XENOTROPIC AND POLYTROPIC RETROVIRUS RECEPTOR 1-RELATED"/>
    <property type="match status" value="1"/>
</dbReference>
<dbReference type="Pfam" id="PF03105">
    <property type="entry name" value="SPX"/>
    <property type="match status" value="1"/>
</dbReference>